<proteinExistence type="predicted"/>
<name>A0ABY7QWJ2_9ACTN</name>
<evidence type="ECO:0000256" key="1">
    <source>
        <dbReference type="SAM" id="Coils"/>
    </source>
</evidence>
<accession>A0ABY7QWJ2</accession>
<dbReference type="RefSeq" id="WP_271417618.1">
    <property type="nucleotide sequence ID" value="NZ_CP115668.1"/>
</dbReference>
<gene>
    <name evidence="2" type="ORF">O6R08_07785</name>
</gene>
<reference evidence="2 3" key="2">
    <citation type="submission" date="2023-06" db="EMBL/GenBank/DDBJ databases">
        <title>The Gram-positive Non-spore-bearing Anaerobic Bacilli of Human Feces.</title>
        <authorList>
            <person name="Eggerth A.H."/>
        </authorList>
    </citation>
    <scope>NUCLEOTIDE SEQUENCE [LARGE SCALE GENOMIC DNA]</scope>
    <source>
        <strain evidence="2 3">CBA3108</strain>
    </source>
</reference>
<reference evidence="2 3" key="1">
    <citation type="submission" date="2023-01" db="EMBL/GenBank/DDBJ databases">
        <authorList>
            <person name="Lee S.H."/>
            <person name="Jung H.S."/>
            <person name="Yun J.U."/>
        </authorList>
    </citation>
    <scope>NUCLEOTIDE SEQUENCE [LARGE SCALE GENOMIC DNA]</scope>
    <source>
        <strain evidence="2 3">CBA3108</strain>
    </source>
</reference>
<feature type="coiled-coil region" evidence="1">
    <location>
        <begin position="22"/>
        <end position="49"/>
    </location>
</feature>
<sequence length="66" mass="7237">MWVKDVGNGVRTNNATAAAVAGESMAARRARLEAENARLRADKAKVETECDIPRKAAKYFVGETNW</sequence>
<evidence type="ECO:0008006" key="4">
    <source>
        <dbReference type="Google" id="ProtNLM"/>
    </source>
</evidence>
<organism evidence="2 3">
    <name type="scientific">Cutibacterium equinum</name>
    <dbReference type="NCBI Taxonomy" id="3016342"/>
    <lineage>
        <taxon>Bacteria</taxon>
        <taxon>Bacillati</taxon>
        <taxon>Actinomycetota</taxon>
        <taxon>Actinomycetes</taxon>
        <taxon>Propionibacteriales</taxon>
        <taxon>Propionibacteriaceae</taxon>
        <taxon>Cutibacterium</taxon>
    </lineage>
</organism>
<evidence type="ECO:0000313" key="3">
    <source>
        <dbReference type="Proteomes" id="UP001212097"/>
    </source>
</evidence>
<evidence type="ECO:0000313" key="2">
    <source>
        <dbReference type="EMBL" id="WCC79417.1"/>
    </source>
</evidence>
<keyword evidence="1" id="KW-0175">Coiled coil</keyword>
<dbReference type="Proteomes" id="UP001212097">
    <property type="component" value="Chromosome"/>
</dbReference>
<keyword evidence="3" id="KW-1185">Reference proteome</keyword>
<protein>
    <recommendedName>
        <fullName evidence="4">Transposase</fullName>
    </recommendedName>
</protein>
<dbReference type="EMBL" id="CP115668">
    <property type="protein sequence ID" value="WCC79417.1"/>
    <property type="molecule type" value="Genomic_DNA"/>
</dbReference>